<dbReference type="EMBL" id="JASPKY010000147">
    <property type="protein sequence ID" value="KAK9730430.1"/>
    <property type="molecule type" value="Genomic_DNA"/>
</dbReference>
<name>A0AAW1L970_POPJA</name>
<dbReference type="Proteomes" id="UP001458880">
    <property type="component" value="Unassembled WGS sequence"/>
</dbReference>
<dbReference type="GO" id="GO:0008270">
    <property type="term" value="F:zinc ion binding"/>
    <property type="evidence" value="ECO:0007669"/>
    <property type="project" value="InterPro"/>
</dbReference>
<sequence>MEFVKSRLLDEELKLSSKNKVPAQNDEVSFKASITCFKCKKTGYKAAECWTKTNNRGRAFKSYRRGNFRGRLNSDGPSINAHKAETEVSFVALNCDIINDNSQFILDSGATEHLVKGELRQYDSGATEHLVKGELLRGNMQEK</sequence>
<proteinExistence type="predicted"/>
<dbReference type="AlphaFoldDB" id="A0AAW1L970"/>
<comment type="caution">
    <text evidence="1">The sequence shown here is derived from an EMBL/GenBank/DDBJ whole genome shotgun (WGS) entry which is preliminary data.</text>
</comment>
<dbReference type="GO" id="GO:0003676">
    <property type="term" value="F:nucleic acid binding"/>
    <property type="evidence" value="ECO:0007669"/>
    <property type="project" value="InterPro"/>
</dbReference>
<dbReference type="InterPro" id="IPR036875">
    <property type="entry name" value="Znf_CCHC_sf"/>
</dbReference>
<organism evidence="1 2">
    <name type="scientific">Popillia japonica</name>
    <name type="common">Japanese beetle</name>
    <dbReference type="NCBI Taxonomy" id="7064"/>
    <lineage>
        <taxon>Eukaryota</taxon>
        <taxon>Metazoa</taxon>
        <taxon>Ecdysozoa</taxon>
        <taxon>Arthropoda</taxon>
        <taxon>Hexapoda</taxon>
        <taxon>Insecta</taxon>
        <taxon>Pterygota</taxon>
        <taxon>Neoptera</taxon>
        <taxon>Endopterygota</taxon>
        <taxon>Coleoptera</taxon>
        <taxon>Polyphaga</taxon>
        <taxon>Scarabaeiformia</taxon>
        <taxon>Scarabaeidae</taxon>
        <taxon>Rutelinae</taxon>
        <taxon>Popillia</taxon>
    </lineage>
</organism>
<accession>A0AAW1L970</accession>
<evidence type="ECO:0000313" key="2">
    <source>
        <dbReference type="Proteomes" id="UP001458880"/>
    </source>
</evidence>
<keyword evidence="2" id="KW-1185">Reference proteome</keyword>
<reference evidence="1 2" key="1">
    <citation type="journal article" date="2024" name="BMC Genomics">
        <title>De novo assembly and annotation of Popillia japonica's genome with initial clues to its potential as an invasive pest.</title>
        <authorList>
            <person name="Cucini C."/>
            <person name="Boschi S."/>
            <person name="Funari R."/>
            <person name="Cardaioli E."/>
            <person name="Iannotti N."/>
            <person name="Marturano G."/>
            <person name="Paoli F."/>
            <person name="Bruttini M."/>
            <person name="Carapelli A."/>
            <person name="Frati F."/>
            <person name="Nardi F."/>
        </authorList>
    </citation>
    <scope>NUCLEOTIDE SEQUENCE [LARGE SCALE GENOMIC DNA]</scope>
    <source>
        <strain evidence="1">DMR45628</strain>
    </source>
</reference>
<dbReference type="SUPFAM" id="SSF57756">
    <property type="entry name" value="Retrovirus zinc finger-like domains"/>
    <property type="match status" value="1"/>
</dbReference>
<evidence type="ECO:0008006" key="3">
    <source>
        <dbReference type="Google" id="ProtNLM"/>
    </source>
</evidence>
<gene>
    <name evidence="1" type="ORF">QE152_g15203</name>
</gene>
<protein>
    <recommendedName>
        <fullName evidence="3">CCHC-type domain-containing protein</fullName>
    </recommendedName>
</protein>
<evidence type="ECO:0000313" key="1">
    <source>
        <dbReference type="EMBL" id="KAK9730430.1"/>
    </source>
</evidence>